<evidence type="ECO:0000313" key="2">
    <source>
        <dbReference type="Proteomes" id="UP000032434"/>
    </source>
</evidence>
<dbReference type="RefSeq" id="WP_115734957.1">
    <property type="nucleotide sequence ID" value="NZ_FUZK01000003.1"/>
</dbReference>
<dbReference type="AlphaFoldDB" id="A0A061A9J0"/>
<keyword evidence="2" id="KW-1185">Reference proteome</keyword>
<gene>
    <name evidence="1" type="ORF">Aocu_04920</name>
</gene>
<sequence>MSSSKFCDKILVIDGGVMKDFTTHDTLMMNQESLYYKLFTTQAKNYMH</sequence>
<name>A0A061A9J0_9MOLU</name>
<dbReference type="HOGENOM" id="CLU_3148252_0_0_14"/>
<proteinExistence type="predicted"/>
<dbReference type="PATRIC" id="fig|35623.3.peg.493"/>
<dbReference type="KEGG" id="aoc:Aocu_04920"/>
<dbReference type="STRING" id="35623.Aocu_04920"/>
<accession>A0A061A9J0</accession>
<reference evidence="2" key="1">
    <citation type="submission" date="2014-05" db="EMBL/GenBank/DDBJ databases">
        <authorList>
            <person name="Kube M."/>
        </authorList>
    </citation>
    <scope>NUCLEOTIDE SEQUENCE [LARGE SCALE GENOMIC DNA]</scope>
</reference>
<organism evidence="1 2">
    <name type="scientific">Acholeplasma oculi</name>
    <dbReference type="NCBI Taxonomy" id="35623"/>
    <lineage>
        <taxon>Bacteria</taxon>
        <taxon>Bacillati</taxon>
        <taxon>Mycoplasmatota</taxon>
        <taxon>Mollicutes</taxon>
        <taxon>Acholeplasmatales</taxon>
        <taxon>Acholeplasmataceae</taxon>
        <taxon>Acholeplasma</taxon>
    </lineage>
</organism>
<dbReference type="InParanoid" id="A0A061A9J0"/>
<dbReference type="EMBL" id="LK028559">
    <property type="protein sequence ID" value="CDR30565.1"/>
    <property type="molecule type" value="Genomic_DNA"/>
</dbReference>
<protein>
    <submittedName>
        <fullName evidence="1">Uncharacterized protein</fullName>
    </submittedName>
</protein>
<evidence type="ECO:0000313" key="1">
    <source>
        <dbReference type="EMBL" id="CDR30565.1"/>
    </source>
</evidence>
<dbReference type="Proteomes" id="UP000032434">
    <property type="component" value="Chromosome 1"/>
</dbReference>